<comment type="catalytic activity">
    <reaction evidence="1">
        <text>ATP + protein L-histidine = ADP + protein N-phospho-L-histidine.</text>
        <dbReference type="EC" id="2.7.13.3"/>
    </reaction>
</comment>
<evidence type="ECO:0000256" key="8">
    <source>
        <dbReference type="ARBA" id="ARBA00023012"/>
    </source>
</evidence>
<evidence type="ECO:0000313" key="13">
    <source>
        <dbReference type="Proteomes" id="UP000323856"/>
    </source>
</evidence>
<keyword evidence="10" id="KW-1133">Transmembrane helix</keyword>
<comment type="caution">
    <text evidence="12">The sequence shown here is derived from an EMBL/GenBank/DDBJ whole genome shotgun (WGS) entry which is preliminary data.</text>
</comment>
<keyword evidence="5" id="KW-0547">Nucleotide-binding</keyword>
<evidence type="ECO:0000256" key="3">
    <source>
        <dbReference type="ARBA" id="ARBA00022553"/>
    </source>
</evidence>
<evidence type="ECO:0000256" key="5">
    <source>
        <dbReference type="ARBA" id="ARBA00022741"/>
    </source>
</evidence>
<sequence length="483" mass="51484">MLPASLGSGRFSSCVRSIRGHPFVGRCGKETAETRGFFATHGRSALGKSVRAYHDERVPAETNVAPTIEPDRRGRIRPQDLALALGYAGITWLLHALAMNNDALWGFQRFAAWWPLLLAVGCAAVALRGPRILTSSVVMALAGMALLLIGSTGGFFLIFECIFTLVLFGGARVSKLTEHGTLVLTALLTIGMYFVTGSAAITVTLAIVSAMVLLMPAQWAGNVRHARELASSEARTAAAVAEAAAARAEAQSAEYERLLVAERTTLAREVHDVLSARLSAIALQSGASLNVPENSALASRAMQEIRTQSVNGIEELNSMIRMLHRGDPLEPAGSLRDIPALIQLFSNSGLHVSYANALPASGAALDALTQATIYRSINETLINFSKHAPEGELSISLALHQGSVQFSASNPTVPRTSTQETAAAAGGTGTGLLSMRARTKEVRREVPCYIPHLVRMNSEGGSWTHRLTRMPKGEGDQSMPVQT</sequence>
<feature type="region of interest" description="Disordered" evidence="9">
    <location>
        <begin position="408"/>
        <end position="427"/>
    </location>
</feature>
<feature type="region of interest" description="Disordered" evidence="9">
    <location>
        <begin position="464"/>
        <end position="483"/>
    </location>
</feature>
<feature type="compositionally biased region" description="Polar residues" evidence="9">
    <location>
        <begin position="408"/>
        <end position="420"/>
    </location>
</feature>
<dbReference type="GO" id="GO:0046983">
    <property type="term" value="F:protein dimerization activity"/>
    <property type="evidence" value="ECO:0007669"/>
    <property type="project" value="InterPro"/>
</dbReference>
<evidence type="ECO:0000256" key="7">
    <source>
        <dbReference type="ARBA" id="ARBA00022840"/>
    </source>
</evidence>
<proteinExistence type="predicted"/>
<evidence type="ECO:0000256" key="2">
    <source>
        <dbReference type="ARBA" id="ARBA00012438"/>
    </source>
</evidence>
<dbReference type="EMBL" id="VOBL01000025">
    <property type="protein sequence ID" value="KAA0973513.1"/>
    <property type="molecule type" value="Genomic_DNA"/>
</dbReference>
<dbReference type="GO" id="GO:0000155">
    <property type="term" value="F:phosphorelay sensor kinase activity"/>
    <property type="evidence" value="ECO:0007669"/>
    <property type="project" value="InterPro"/>
</dbReference>
<keyword evidence="10" id="KW-0472">Membrane</keyword>
<reference evidence="12 13" key="1">
    <citation type="submission" date="2019-07" db="EMBL/GenBank/DDBJ databases">
        <title>Analysis of the biochemical properties, biological activity and biotechnological potential of siderophores and biosurfactants produced by Antarctic psychrotolerant bacteria.</title>
        <authorList>
            <person name="Styczynski M."/>
            <person name="Krucon T."/>
            <person name="Decewicz P."/>
            <person name="Dziewit L."/>
        </authorList>
    </citation>
    <scope>NUCLEOTIDE SEQUENCE [LARGE SCALE GENOMIC DNA]</scope>
    <source>
        <strain evidence="12 13">ANT_H27</strain>
    </source>
</reference>
<dbReference type="GO" id="GO:0016020">
    <property type="term" value="C:membrane"/>
    <property type="evidence" value="ECO:0007669"/>
    <property type="project" value="InterPro"/>
</dbReference>
<dbReference type="InterPro" id="IPR050482">
    <property type="entry name" value="Sensor_HK_TwoCompSys"/>
</dbReference>
<gene>
    <name evidence="12" type="ORF">FQ154_18100</name>
</gene>
<feature type="transmembrane region" description="Helical" evidence="10">
    <location>
        <begin position="81"/>
        <end position="98"/>
    </location>
</feature>
<dbReference type="OrthoDB" id="227596at2"/>
<dbReference type="PANTHER" id="PTHR24421">
    <property type="entry name" value="NITRATE/NITRITE SENSOR PROTEIN NARX-RELATED"/>
    <property type="match status" value="1"/>
</dbReference>
<dbReference type="Gene3D" id="1.20.5.1930">
    <property type="match status" value="1"/>
</dbReference>
<evidence type="ECO:0000256" key="1">
    <source>
        <dbReference type="ARBA" id="ARBA00000085"/>
    </source>
</evidence>
<keyword evidence="10" id="KW-0812">Transmembrane</keyword>
<evidence type="ECO:0000256" key="6">
    <source>
        <dbReference type="ARBA" id="ARBA00022777"/>
    </source>
</evidence>
<dbReference type="GO" id="GO:0005524">
    <property type="term" value="F:ATP binding"/>
    <property type="evidence" value="ECO:0007669"/>
    <property type="project" value="UniProtKB-KW"/>
</dbReference>
<feature type="transmembrane region" description="Helical" evidence="10">
    <location>
        <begin position="110"/>
        <end position="127"/>
    </location>
</feature>
<dbReference type="Proteomes" id="UP000323856">
    <property type="component" value="Unassembled WGS sequence"/>
</dbReference>
<evidence type="ECO:0000313" key="12">
    <source>
        <dbReference type="EMBL" id="KAA0973513.1"/>
    </source>
</evidence>
<keyword evidence="3" id="KW-0597">Phosphoprotein</keyword>
<evidence type="ECO:0000256" key="9">
    <source>
        <dbReference type="SAM" id="MobiDB-lite"/>
    </source>
</evidence>
<dbReference type="AlphaFoldDB" id="A0A5B0E3Q5"/>
<feature type="non-terminal residue" evidence="12">
    <location>
        <position position="483"/>
    </location>
</feature>
<keyword evidence="4" id="KW-0808">Transferase</keyword>
<keyword evidence="8" id="KW-0902">Two-component regulatory system</keyword>
<feature type="transmembrane region" description="Helical" evidence="10">
    <location>
        <begin position="190"/>
        <end position="214"/>
    </location>
</feature>
<evidence type="ECO:0000259" key="11">
    <source>
        <dbReference type="Pfam" id="PF07730"/>
    </source>
</evidence>
<dbReference type="InterPro" id="IPR011712">
    <property type="entry name" value="Sig_transdc_His_kin_sub3_dim/P"/>
</dbReference>
<dbReference type="Gene3D" id="3.30.565.10">
    <property type="entry name" value="Histidine kinase-like ATPase, C-terminal domain"/>
    <property type="match status" value="1"/>
</dbReference>
<dbReference type="InterPro" id="IPR036890">
    <property type="entry name" value="HATPase_C_sf"/>
</dbReference>
<protein>
    <recommendedName>
        <fullName evidence="2">histidine kinase</fullName>
        <ecNumber evidence="2">2.7.13.3</ecNumber>
    </recommendedName>
</protein>
<feature type="domain" description="Signal transduction histidine kinase subgroup 3 dimerisation and phosphoacceptor" evidence="11">
    <location>
        <begin position="262"/>
        <end position="325"/>
    </location>
</feature>
<evidence type="ECO:0000256" key="10">
    <source>
        <dbReference type="SAM" id="Phobius"/>
    </source>
</evidence>
<dbReference type="PANTHER" id="PTHR24421:SF10">
    <property type="entry name" value="NITRATE_NITRITE SENSOR PROTEIN NARQ"/>
    <property type="match status" value="1"/>
</dbReference>
<dbReference type="EC" id="2.7.13.3" evidence="2"/>
<feature type="transmembrane region" description="Helical" evidence="10">
    <location>
        <begin position="139"/>
        <end position="170"/>
    </location>
</feature>
<dbReference type="Pfam" id="PF07730">
    <property type="entry name" value="HisKA_3"/>
    <property type="match status" value="1"/>
</dbReference>
<organism evidence="12 13">
    <name type="scientific">Paeniglutamicibacter gangotriensis</name>
    <dbReference type="NCBI Taxonomy" id="254787"/>
    <lineage>
        <taxon>Bacteria</taxon>
        <taxon>Bacillati</taxon>
        <taxon>Actinomycetota</taxon>
        <taxon>Actinomycetes</taxon>
        <taxon>Micrococcales</taxon>
        <taxon>Micrococcaceae</taxon>
        <taxon>Paeniglutamicibacter</taxon>
    </lineage>
</organism>
<evidence type="ECO:0000256" key="4">
    <source>
        <dbReference type="ARBA" id="ARBA00022679"/>
    </source>
</evidence>
<keyword evidence="7" id="KW-0067">ATP-binding</keyword>
<keyword evidence="6" id="KW-0418">Kinase</keyword>
<accession>A0A5B0E3Q5</accession>
<name>A0A5B0E3Q5_9MICC</name>